<reference evidence="1" key="1">
    <citation type="journal article" date="2020" name="Stud. Mycol.">
        <title>101 Dothideomycetes genomes: a test case for predicting lifestyles and emergence of pathogens.</title>
        <authorList>
            <person name="Haridas S."/>
            <person name="Albert R."/>
            <person name="Binder M."/>
            <person name="Bloem J."/>
            <person name="Labutti K."/>
            <person name="Salamov A."/>
            <person name="Andreopoulos B."/>
            <person name="Baker S."/>
            <person name="Barry K."/>
            <person name="Bills G."/>
            <person name="Bluhm B."/>
            <person name="Cannon C."/>
            <person name="Castanera R."/>
            <person name="Culley D."/>
            <person name="Daum C."/>
            <person name="Ezra D."/>
            <person name="Gonzalez J."/>
            <person name="Henrissat B."/>
            <person name="Kuo A."/>
            <person name="Liang C."/>
            <person name="Lipzen A."/>
            <person name="Lutzoni F."/>
            <person name="Magnuson J."/>
            <person name="Mondo S."/>
            <person name="Nolan M."/>
            <person name="Ohm R."/>
            <person name="Pangilinan J."/>
            <person name="Park H.-J."/>
            <person name="Ramirez L."/>
            <person name="Alfaro M."/>
            <person name="Sun H."/>
            <person name="Tritt A."/>
            <person name="Yoshinaga Y."/>
            <person name="Zwiers L.-H."/>
            <person name="Turgeon B."/>
            <person name="Goodwin S."/>
            <person name="Spatafora J."/>
            <person name="Crous P."/>
            <person name="Grigoriev I."/>
        </authorList>
    </citation>
    <scope>NUCLEOTIDE SEQUENCE</scope>
    <source>
        <strain evidence="1">HMLAC05119</strain>
    </source>
</reference>
<accession>A0A6A5QAV7</accession>
<protein>
    <submittedName>
        <fullName evidence="1">Uncharacterized protein</fullName>
    </submittedName>
</protein>
<dbReference type="OrthoDB" id="9992747at2759"/>
<keyword evidence="2" id="KW-1185">Reference proteome</keyword>
<dbReference type="EMBL" id="ML979139">
    <property type="protein sequence ID" value="KAF1912751.1"/>
    <property type="molecule type" value="Genomic_DNA"/>
</dbReference>
<name>A0A6A5QAV7_AMPQU</name>
<dbReference type="AlphaFoldDB" id="A0A6A5QAV7"/>
<evidence type="ECO:0000313" key="2">
    <source>
        <dbReference type="Proteomes" id="UP000800096"/>
    </source>
</evidence>
<evidence type="ECO:0000313" key="1">
    <source>
        <dbReference type="EMBL" id="KAF1912751.1"/>
    </source>
</evidence>
<sequence length="100" mass="11153">MHTTSIPIFFLPHHVGLRDHRVSDGPNRIRKLGVIEELKTLGITAHIDKLPFSMNLKARLVVVSRYSVDPHLPSAGPDQTTHFLSSTLAIVQPALEQRVD</sequence>
<dbReference type="Proteomes" id="UP000800096">
    <property type="component" value="Unassembled WGS sequence"/>
</dbReference>
<gene>
    <name evidence="1" type="ORF">BDU57DRAFT_580954</name>
</gene>
<proteinExistence type="predicted"/>
<organism evidence="1 2">
    <name type="scientific">Ampelomyces quisqualis</name>
    <name type="common">Powdery mildew agent</name>
    <dbReference type="NCBI Taxonomy" id="50730"/>
    <lineage>
        <taxon>Eukaryota</taxon>
        <taxon>Fungi</taxon>
        <taxon>Dikarya</taxon>
        <taxon>Ascomycota</taxon>
        <taxon>Pezizomycotina</taxon>
        <taxon>Dothideomycetes</taxon>
        <taxon>Pleosporomycetidae</taxon>
        <taxon>Pleosporales</taxon>
        <taxon>Pleosporineae</taxon>
        <taxon>Phaeosphaeriaceae</taxon>
        <taxon>Ampelomyces</taxon>
    </lineage>
</organism>